<dbReference type="OrthoDB" id="2630778at2"/>
<sequence>MELEGFIIHHTVCGKDDGSWDFLIRADGTVTPSPAPSRAGYICIALEGDFDRDYNLMTSAQKEQLFTASKIIMELSRLYQMSPLYLIPHSSSCPGAQFPWNSLVIYPADGYH</sequence>
<evidence type="ECO:0000313" key="3">
    <source>
        <dbReference type="Proteomes" id="UP000215596"/>
    </source>
</evidence>
<keyword evidence="4" id="KW-1185">Reference proteome</keyword>
<dbReference type="Proteomes" id="UP000215596">
    <property type="component" value="Unassembled WGS sequence"/>
</dbReference>
<dbReference type="GO" id="GO:0008745">
    <property type="term" value="F:N-acetylmuramoyl-L-alanine amidase activity"/>
    <property type="evidence" value="ECO:0007669"/>
    <property type="project" value="InterPro"/>
</dbReference>
<dbReference type="EMBL" id="NPBY01000010">
    <property type="protein sequence ID" value="PAD79681.1"/>
    <property type="molecule type" value="Genomic_DNA"/>
</dbReference>
<evidence type="ECO:0000313" key="4">
    <source>
        <dbReference type="Proteomes" id="UP000435177"/>
    </source>
</evidence>
<name>A0A268F2U3_9BACL</name>
<gene>
    <name evidence="2" type="ORF">CHH67_02885</name>
    <name evidence="1" type="ORF">GNP94_02955</name>
</gene>
<proteinExistence type="predicted"/>
<reference evidence="1 4" key="2">
    <citation type="submission" date="2019-11" db="EMBL/GenBank/DDBJ databases">
        <title>Draft genome sequences of five Paenibacillus species of dairy origin.</title>
        <authorList>
            <person name="Olajide A.M."/>
            <person name="Chen S."/>
            <person name="Lapointe G."/>
        </authorList>
    </citation>
    <scope>NUCLEOTIDE SEQUENCE [LARGE SCALE GENOMIC DNA]</scope>
    <source>
        <strain evidence="1 4">3CS1</strain>
    </source>
</reference>
<reference evidence="2 3" key="1">
    <citation type="submission" date="2017-07" db="EMBL/GenBank/DDBJ databases">
        <title>Isolation and whole genome analysis of endospore-forming bacteria from heroin.</title>
        <authorList>
            <person name="Kalinowski J."/>
            <person name="Ahrens B."/>
            <person name="Al-Dilaimi A."/>
            <person name="Winkler A."/>
            <person name="Wibberg D."/>
            <person name="Schleenbecker U."/>
            <person name="Ruckert C."/>
            <person name="Wolfel R."/>
            <person name="Grass G."/>
        </authorList>
    </citation>
    <scope>NUCLEOTIDE SEQUENCE [LARGE SCALE GENOMIC DNA]</scope>
    <source>
        <strain evidence="2 3">7537-G1</strain>
    </source>
</reference>
<organism evidence="2 3">
    <name type="scientific">Paenibacillus campinasensis</name>
    <dbReference type="NCBI Taxonomy" id="66347"/>
    <lineage>
        <taxon>Bacteria</taxon>
        <taxon>Bacillati</taxon>
        <taxon>Bacillota</taxon>
        <taxon>Bacilli</taxon>
        <taxon>Bacillales</taxon>
        <taxon>Paenibacillaceae</taxon>
        <taxon>Paenibacillus</taxon>
    </lineage>
</organism>
<dbReference type="GO" id="GO:0009253">
    <property type="term" value="P:peptidoglycan catabolic process"/>
    <property type="evidence" value="ECO:0007669"/>
    <property type="project" value="InterPro"/>
</dbReference>
<dbReference type="RefSeq" id="WP_095263477.1">
    <property type="nucleotide sequence ID" value="NZ_NPBY01000010.1"/>
</dbReference>
<protein>
    <submittedName>
        <fullName evidence="2">N-acetylmuramoyl-L-alanine amidase</fullName>
    </submittedName>
</protein>
<evidence type="ECO:0000313" key="2">
    <source>
        <dbReference type="EMBL" id="PAD79681.1"/>
    </source>
</evidence>
<dbReference type="Proteomes" id="UP000435177">
    <property type="component" value="Unassembled WGS sequence"/>
</dbReference>
<dbReference type="SUPFAM" id="SSF55846">
    <property type="entry name" value="N-acetylmuramoyl-L-alanine amidase-like"/>
    <property type="match status" value="1"/>
</dbReference>
<accession>A0A268F2U3</accession>
<dbReference type="EMBL" id="WOAA01000001">
    <property type="protein sequence ID" value="MUG64963.1"/>
    <property type="molecule type" value="Genomic_DNA"/>
</dbReference>
<dbReference type="InterPro" id="IPR036505">
    <property type="entry name" value="Amidase/PGRP_sf"/>
</dbReference>
<comment type="caution">
    <text evidence="2">The sequence shown here is derived from an EMBL/GenBank/DDBJ whole genome shotgun (WGS) entry which is preliminary data.</text>
</comment>
<dbReference type="AlphaFoldDB" id="A0A268F2U3"/>
<evidence type="ECO:0000313" key="1">
    <source>
        <dbReference type="EMBL" id="MUG64963.1"/>
    </source>
</evidence>